<protein>
    <submittedName>
        <fullName evidence="1">YbaK/prolyl-tRNA synthetases associated domain-containing protein</fullName>
    </submittedName>
</protein>
<dbReference type="Gene3D" id="3.90.960.10">
    <property type="entry name" value="YbaK/aminoacyl-tRNA synthetase-associated domain"/>
    <property type="match status" value="1"/>
</dbReference>
<dbReference type="PANTHER" id="PTHR30411:SF4">
    <property type="entry name" value="YBAK_AMINOACYL-TRNA SYNTHETASE-ASSOCIATED DOMAIN-CONTAINING PROTEIN"/>
    <property type="match status" value="1"/>
</dbReference>
<proteinExistence type="predicted"/>
<feature type="non-terminal residue" evidence="1">
    <location>
        <position position="193"/>
    </location>
</feature>
<name>A0A146K588_9EUKA</name>
<dbReference type="GO" id="GO:0004812">
    <property type="term" value="F:aminoacyl-tRNA ligase activity"/>
    <property type="evidence" value="ECO:0007669"/>
    <property type="project" value="UniProtKB-KW"/>
</dbReference>
<organism evidence="1">
    <name type="scientific">Trepomonas sp. PC1</name>
    <dbReference type="NCBI Taxonomy" id="1076344"/>
    <lineage>
        <taxon>Eukaryota</taxon>
        <taxon>Metamonada</taxon>
        <taxon>Diplomonadida</taxon>
        <taxon>Hexamitidae</taxon>
        <taxon>Hexamitinae</taxon>
        <taxon>Trepomonas</taxon>
    </lineage>
</organism>
<accession>A0A146K588</accession>
<dbReference type="AlphaFoldDB" id="A0A146K588"/>
<dbReference type="EMBL" id="GDID01004789">
    <property type="protein sequence ID" value="JAP91817.1"/>
    <property type="molecule type" value="Transcribed_RNA"/>
</dbReference>
<reference evidence="1" key="1">
    <citation type="submission" date="2015-07" db="EMBL/GenBank/DDBJ databases">
        <title>Adaptation to a free-living lifestyle via gene acquisitions in the diplomonad Trepomonas sp. PC1.</title>
        <authorList>
            <person name="Xu F."/>
            <person name="Jerlstrom-Hultqvist J."/>
            <person name="Kolisko M."/>
            <person name="Simpson A.G.B."/>
            <person name="Roger A.J."/>
            <person name="Svard S.G."/>
            <person name="Andersson J.O."/>
        </authorList>
    </citation>
    <scope>NUCLEOTIDE SEQUENCE</scope>
    <source>
        <strain evidence="1">PC1</strain>
    </source>
</reference>
<feature type="non-terminal residue" evidence="1">
    <location>
        <position position="1"/>
    </location>
</feature>
<sequence>EKINKVCQQLNIINDCDIIHAYAEAYNRKLTQVFCFKVPTTFYEVTLEERARMFGPTCVVPQLTKCLLYENRLAPPDARDIPYSKYYLMIYQYERKFSEPKFHTFIKSLRSTDKKFVFLTKSSYKWSFVEEAEASKIVGSVHNGMSPIGLTDMEIPVLVDSWIKSDFIYVGGLHPFTKAKVKLSELLSSFKTT</sequence>
<keyword evidence="1" id="KW-0436">Ligase</keyword>
<gene>
    <name evidence="1" type="ORF">TPC1_16445</name>
</gene>
<dbReference type="GO" id="GO:0002161">
    <property type="term" value="F:aminoacyl-tRNA deacylase activity"/>
    <property type="evidence" value="ECO:0007669"/>
    <property type="project" value="InterPro"/>
</dbReference>
<dbReference type="InterPro" id="IPR036754">
    <property type="entry name" value="YbaK/aa-tRNA-synt-asso_dom_sf"/>
</dbReference>
<dbReference type="SUPFAM" id="SSF55826">
    <property type="entry name" value="YbaK/ProRS associated domain"/>
    <property type="match status" value="1"/>
</dbReference>
<dbReference type="PANTHER" id="PTHR30411">
    <property type="entry name" value="CYTOPLASMIC PROTEIN"/>
    <property type="match status" value="1"/>
</dbReference>
<keyword evidence="1" id="KW-0030">Aminoacyl-tRNA synthetase</keyword>
<evidence type="ECO:0000313" key="1">
    <source>
        <dbReference type="EMBL" id="JAP91817.1"/>
    </source>
</evidence>